<dbReference type="PROSITE" id="PS00028">
    <property type="entry name" value="ZINC_FINGER_C2H2_1"/>
    <property type="match status" value="1"/>
</dbReference>
<reference evidence="12" key="1">
    <citation type="submission" date="2018-05" db="EMBL/GenBank/DDBJ databases">
        <title>Draft genome of Mucuna pruriens seed.</title>
        <authorList>
            <person name="Nnadi N.E."/>
            <person name="Vos R."/>
            <person name="Hasami M.H."/>
            <person name="Devisetty U.K."/>
            <person name="Aguiy J.C."/>
        </authorList>
    </citation>
    <scope>NUCLEOTIDE SEQUENCE [LARGE SCALE GENOMIC DNA]</scope>
    <source>
        <strain evidence="12">JCA_2017</strain>
    </source>
</reference>
<feature type="domain" description="C2H2-type" evidence="11">
    <location>
        <begin position="160"/>
        <end position="187"/>
    </location>
</feature>
<dbReference type="AlphaFoldDB" id="A0A371HN44"/>
<evidence type="ECO:0000313" key="13">
    <source>
        <dbReference type="Proteomes" id="UP000257109"/>
    </source>
</evidence>
<evidence type="ECO:0000256" key="6">
    <source>
        <dbReference type="ARBA" id="ARBA00023015"/>
    </source>
</evidence>
<keyword evidence="13" id="KW-1185">Reference proteome</keyword>
<gene>
    <name evidence="12" type="primary">STOP1</name>
    <name evidence="12" type="ORF">CR513_12118</name>
</gene>
<dbReference type="InterPro" id="IPR059161">
    <property type="entry name" value="Znf-C2H2_STOP1/2_3rd"/>
</dbReference>
<feature type="compositionally biased region" description="Polar residues" evidence="10">
    <location>
        <begin position="1"/>
        <end position="10"/>
    </location>
</feature>
<feature type="region of interest" description="Disordered" evidence="10">
    <location>
        <begin position="95"/>
        <end position="122"/>
    </location>
</feature>
<dbReference type="Pfam" id="PF23115">
    <property type="entry name" value="zf-C2H2_STOP2_3rd"/>
    <property type="match status" value="1"/>
</dbReference>
<evidence type="ECO:0000256" key="1">
    <source>
        <dbReference type="ARBA" id="ARBA00004123"/>
    </source>
</evidence>
<evidence type="ECO:0000256" key="3">
    <source>
        <dbReference type="ARBA" id="ARBA00022737"/>
    </source>
</evidence>
<keyword evidence="6" id="KW-0805">Transcription regulation</keyword>
<dbReference type="InterPro" id="IPR044300">
    <property type="entry name" value="STOP1/2"/>
</dbReference>
<evidence type="ECO:0000256" key="10">
    <source>
        <dbReference type="SAM" id="MobiDB-lite"/>
    </source>
</evidence>
<dbReference type="GO" id="GO:0010044">
    <property type="term" value="P:response to aluminum ion"/>
    <property type="evidence" value="ECO:0007669"/>
    <property type="project" value="InterPro"/>
</dbReference>
<evidence type="ECO:0000259" key="11">
    <source>
        <dbReference type="PROSITE" id="PS50157"/>
    </source>
</evidence>
<protein>
    <submittedName>
        <fullName evidence="12">Protein SENSITIVE TO PROTON RHIZOTOXICITY 1</fullName>
    </submittedName>
</protein>
<keyword evidence="4 9" id="KW-0863">Zinc-finger</keyword>
<dbReference type="GO" id="GO:0010447">
    <property type="term" value="P:response to acidic pH"/>
    <property type="evidence" value="ECO:0007669"/>
    <property type="project" value="InterPro"/>
</dbReference>
<evidence type="ECO:0000256" key="7">
    <source>
        <dbReference type="ARBA" id="ARBA00023163"/>
    </source>
</evidence>
<dbReference type="EMBL" id="QJKJ01002128">
    <property type="protein sequence ID" value="RDY04199.1"/>
    <property type="molecule type" value="Genomic_DNA"/>
</dbReference>
<comment type="subcellular location">
    <subcellularLocation>
        <location evidence="1">Nucleus</location>
    </subcellularLocation>
</comment>
<dbReference type="SUPFAM" id="SSF57667">
    <property type="entry name" value="beta-beta-alpha zinc fingers"/>
    <property type="match status" value="1"/>
</dbReference>
<comment type="caution">
    <text evidence="12">The sequence shown here is derived from an EMBL/GenBank/DDBJ whole genome shotgun (WGS) entry which is preliminary data.</text>
</comment>
<keyword evidence="7" id="KW-0804">Transcription</keyword>
<dbReference type="InterPro" id="IPR013087">
    <property type="entry name" value="Znf_C2H2_type"/>
</dbReference>
<dbReference type="Gene3D" id="3.30.160.60">
    <property type="entry name" value="Classic Zinc Finger"/>
    <property type="match status" value="2"/>
</dbReference>
<dbReference type="STRING" id="157652.A0A371HN44"/>
<dbReference type="Proteomes" id="UP000257109">
    <property type="component" value="Unassembled WGS sequence"/>
</dbReference>
<evidence type="ECO:0000256" key="8">
    <source>
        <dbReference type="ARBA" id="ARBA00023242"/>
    </source>
</evidence>
<evidence type="ECO:0000313" key="12">
    <source>
        <dbReference type="EMBL" id="RDY04199.1"/>
    </source>
</evidence>
<dbReference type="InterPro" id="IPR058196">
    <property type="entry name" value="zf-C2H2_STOP1/2_C"/>
</dbReference>
<feature type="non-terminal residue" evidence="12">
    <location>
        <position position="1"/>
    </location>
</feature>
<dbReference type="GO" id="GO:0008270">
    <property type="term" value="F:zinc ion binding"/>
    <property type="evidence" value="ECO:0007669"/>
    <property type="project" value="UniProtKB-KW"/>
</dbReference>
<dbReference type="Pfam" id="PF23118">
    <property type="entry name" value="zf-C2H2_STOP2_C"/>
    <property type="match status" value="1"/>
</dbReference>
<dbReference type="SMART" id="SM00355">
    <property type="entry name" value="ZnF_C2H2"/>
    <property type="match status" value="3"/>
</dbReference>
<dbReference type="PANTHER" id="PTHR46352:SF14">
    <property type="entry name" value="PROTEIN SENSITIVE TO PROTON RHIZOTOXICITY 2-LIKE"/>
    <property type="match status" value="1"/>
</dbReference>
<evidence type="ECO:0000256" key="2">
    <source>
        <dbReference type="ARBA" id="ARBA00022723"/>
    </source>
</evidence>
<dbReference type="PANTHER" id="PTHR46352">
    <property type="entry name" value="PROTEIN SENSITIVE TO PROTON RHIZOTOXICITY 1"/>
    <property type="match status" value="1"/>
</dbReference>
<evidence type="ECO:0000256" key="4">
    <source>
        <dbReference type="ARBA" id="ARBA00022771"/>
    </source>
</evidence>
<name>A0A371HN44_MUCPR</name>
<keyword evidence="5" id="KW-0862">Zinc</keyword>
<keyword evidence="8" id="KW-0539">Nucleus</keyword>
<feature type="compositionally biased region" description="Basic and acidic residues" evidence="10">
    <location>
        <begin position="110"/>
        <end position="122"/>
    </location>
</feature>
<accession>A0A371HN44</accession>
<dbReference type="InterPro" id="IPR036236">
    <property type="entry name" value="Znf_C2H2_sf"/>
</dbReference>
<evidence type="ECO:0000256" key="5">
    <source>
        <dbReference type="ARBA" id="ARBA00022833"/>
    </source>
</evidence>
<dbReference type="OrthoDB" id="8113227at2759"/>
<dbReference type="PROSITE" id="PS50157">
    <property type="entry name" value="ZINC_FINGER_C2H2_2"/>
    <property type="match status" value="1"/>
</dbReference>
<dbReference type="FunFam" id="3.30.160.60:FF:000100">
    <property type="entry name" value="Zinc finger 45-like"/>
    <property type="match status" value="1"/>
</dbReference>
<feature type="region of interest" description="Disordered" evidence="10">
    <location>
        <begin position="1"/>
        <end position="27"/>
    </location>
</feature>
<proteinExistence type="predicted"/>
<evidence type="ECO:0000256" key="9">
    <source>
        <dbReference type="PROSITE-ProRule" id="PRU00042"/>
    </source>
</evidence>
<sequence length="416" mass="46560">MSKSSSNPNADPTRILHPEDPYTTADPHVPLRNLFLVRTRMDSLQRFLSQSIETKAPLTSDQIAMVSDQTVSAIHQIIVNGAALVSHSQSSTTAVAAAVSPDPPSYPKKPKPEPSANDKAKKLVDSKVELLEDDDAVEDFDDDSEIVELDAVEILAEHIHFCEICGKGFRRDANLRMHMRAHGDQFKTPEALAKPSETGAPRRPTQFSCPFAGCNRNRLHGRFRPLKSVVCVKNHFKRSHCPKMYSCNRCHKKHFSVLSDLRSHAKHCGESRWKCTCGTTFSRKDKLFGHIALFEGHAPALACDEEDKGKQVVEGHEIEDPILMTESEFELGKCFLDEELPEGFFDDFGSIDNYCLREEKMKAARPFMNVEMVPYCPQESFGNVVFAELNAISLGAIFVWKLGVRSVIIECPHYAS</sequence>
<keyword evidence="3" id="KW-0677">Repeat</keyword>
<organism evidence="12 13">
    <name type="scientific">Mucuna pruriens</name>
    <name type="common">Velvet bean</name>
    <name type="synonym">Dolichos pruriens</name>
    <dbReference type="NCBI Taxonomy" id="157652"/>
    <lineage>
        <taxon>Eukaryota</taxon>
        <taxon>Viridiplantae</taxon>
        <taxon>Streptophyta</taxon>
        <taxon>Embryophyta</taxon>
        <taxon>Tracheophyta</taxon>
        <taxon>Spermatophyta</taxon>
        <taxon>Magnoliopsida</taxon>
        <taxon>eudicotyledons</taxon>
        <taxon>Gunneridae</taxon>
        <taxon>Pentapetalae</taxon>
        <taxon>rosids</taxon>
        <taxon>fabids</taxon>
        <taxon>Fabales</taxon>
        <taxon>Fabaceae</taxon>
        <taxon>Papilionoideae</taxon>
        <taxon>50 kb inversion clade</taxon>
        <taxon>NPAAA clade</taxon>
        <taxon>indigoferoid/millettioid clade</taxon>
        <taxon>Phaseoleae</taxon>
        <taxon>Mucuna</taxon>
    </lineage>
</organism>
<keyword evidence="2" id="KW-0479">Metal-binding</keyword>